<dbReference type="PROSITE" id="PS51257">
    <property type="entry name" value="PROKAR_LIPOPROTEIN"/>
    <property type="match status" value="1"/>
</dbReference>
<organism evidence="1 2">
    <name type="scientific">Mesonia profundi</name>
    <dbReference type="NCBI Taxonomy" id="3070998"/>
    <lineage>
        <taxon>Bacteria</taxon>
        <taxon>Pseudomonadati</taxon>
        <taxon>Bacteroidota</taxon>
        <taxon>Flavobacteriia</taxon>
        <taxon>Flavobacteriales</taxon>
        <taxon>Flavobacteriaceae</taxon>
        <taxon>Mesonia</taxon>
    </lineage>
</organism>
<reference evidence="1 2" key="1">
    <citation type="submission" date="2023-08" db="EMBL/GenBank/DDBJ databases">
        <title>Mesonia sp. MT50, isolated from deep-sea sediment of the Mariana Trench.</title>
        <authorList>
            <person name="Fu H."/>
        </authorList>
    </citation>
    <scope>NUCLEOTIDE SEQUENCE [LARGE SCALE GENOMIC DNA]</scope>
    <source>
        <strain evidence="1 2">MT50</strain>
    </source>
</reference>
<dbReference type="InterPro" id="IPR014867">
    <property type="entry name" value="Spore_coat_CotH_CotH2/3/7"/>
</dbReference>
<dbReference type="EMBL" id="JAVHUL010000010">
    <property type="protein sequence ID" value="MDQ7916997.1"/>
    <property type="molecule type" value="Genomic_DNA"/>
</dbReference>
<dbReference type="Pfam" id="PF08757">
    <property type="entry name" value="CotH"/>
    <property type="match status" value="1"/>
</dbReference>
<evidence type="ECO:0000313" key="2">
    <source>
        <dbReference type="Proteomes" id="UP001230915"/>
    </source>
</evidence>
<keyword evidence="1" id="KW-0418">Kinase</keyword>
<proteinExistence type="predicted"/>
<keyword evidence="2" id="KW-1185">Reference proteome</keyword>
<gene>
    <name evidence="1" type="ORF">RBU60_05365</name>
</gene>
<protein>
    <submittedName>
        <fullName evidence="1">CotH kinase family protein</fullName>
    </submittedName>
</protein>
<dbReference type="Proteomes" id="UP001230915">
    <property type="component" value="Unassembled WGS sequence"/>
</dbReference>
<accession>A0ABU0ZZX4</accession>
<keyword evidence="1" id="KW-0808">Transferase</keyword>
<sequence>MFKRSIFIFAFLFSGLFISCEKDLPVSTNDESDEEEVTPRIPHFYIDTDNHDSITSKENYLEGDLVIEGNDEFPNYEGRTKIRGRGNFSWFNLPKKSFKLKLNSASPLMDLPAYKKWILLANYLDGSLLMNSIPYKTAHLLEMPFTNHMIPIELTVNGQDRGFYVFTEHKGVSYQRIDVGEDGLLLELDTYFDEALQFKSEHYDLPVMIKFPKKEDMPEAEAQTLLTAVQSDFNQLESLVYDSSFPNNNYLDYFDDLAYVNYMIVYQLTLNREINHPKSTYIHKTAGGKYSMGIIWDFDWGFGYSENQEHFRENTTQTPLFLDSSSALAGTKFFSKFMEDPHMQILFKERWNWFRAHKYSELKKHIKEYAKIVEQAASKDYERWGLRDATGNSEADLQRVLQWLDARANYLDTYVSGL</sequence>
<comment type="caution">
    <text evidence="1">The sequence shown here is derived from an EMBL/GenBank/DDBJ whole genome shotgun (WGS) entry which is preliminary data.</text>
</comment>
<name>A0ABU0ZZX4_9FLAO</name>
<evidence type="ECO:0000313" key="1">
    <source>
        <dbReference type="EMBL" id="MDQ7916997.1"/>
    </source>
</evidence>
<dbReference type="RefSeq" id="WP_308863675.1">
    <property type="nucleotide sequence ID" value="NZ_JAVHUL010000010.1"/>
</dbReference>
<dbReference type="GO" id="GO:0016301">
    <property type="term" value="F:kinase activity"/>
    <property type="evidence" value="ECO:0007669"/>
    <property type="project" value="UniProtKB-KW"/>
</dbReference>